<feature type="signal peptide" evidence="2">
    <location>
        <begin position="1"/>
        <end position="28"/>
    </location>
</feature>
<evidence type="ECO:0000313" key="4">
    <source>
        <dbReference type="Proteomes" id="UP001589627"/>
    </source>
</evidence>
<sequence>MRKKLSAAAGLVTIATAGALIASTPAYAMEDIAPITPTATAGMAPASVQQTTSTSARTVASDHHRRRYRHRRHHRRHRRHFRHHRHHRHFHRY</sequence>
<evidence type="ECO:0000256" key="1">
    <source>
        <dbReference type="SAM" id="MobiDB-lite"/>
    </source>
</evidence>
<name>A0ABV5YBJ6_9ACTN</name>
<keyword evidence="2" id="KW-0732">Signal</keyword>
<dbReference type="EMBL" id="JBHLZP010000048">
    <property type="protein sequence ID" value="MFB9832403.1"/>
    <property type="molecule type" value="Genomic_DNA"/>
</dbReference>
<comment type="caution">
    <text evidence="3">The sequence shown here is derived from an EMBL/GenBank/DDBJ whole genome shotgun (WGS) entry which is preliminary data.</text>
</comment>
<protein>
    <submittedName>
        <fullName evidence="3">Uncharacterized protein</fullName>
    </submittedName>
</protein>
<feature type="chain" id="PRO_5047262948" evidence="2">
    <location>
        <begin position="29"/>
        <end position="93"/>
    </location>
</feature>
<organism evidence="3 4">
    <name type="scientific">Actinoallomurus acaciae</name>
    <dbReference type="NCBI Taxonomy" id="502577"/>
    <lineage>
        <taxon>Bacteria</taxon>
        <taxon>Bacillati</taxon>
        <taxon>Actinomycetota</taxon>
        <taxon>Actinomycetes</taxon>
        <taxon>Streptosporangiales</taxon>
        <taxon>Thermomonosporaceae</taxon>
        <taxon>Actinoallomurus</taxon>
    </lineage>
</organism>
<keyword evidence="4" id="KW-1185">Reference proteome</keyword>
<dbReference type="RefSeq" id="WP_378198127.1">
    <property type="nucleotide sequence ID" value="NZ_JBHLZP010000048.1"/>
</dbReference>
<reference evidence="3 4" key="1">
    <citation type="submission" date="2024-09" db="EMBL/GenBank/DDBJ databases">
        <authorList>
            <person name="Sun Q."/>
            <person name="Mori K."/>
        </authorList>
    </citation>
    <scope>NUCLEOTIDE SEQUENCE [LARGE SCALE GENOMIC DNA]</scope>
    <source>
        <strain evidence="3 4">TBRC 0563</strain>
    </source>
</reference>
<proteinExistence type="predicted"/>
<feature type="compositionally biased region" description="Basic residues" evidence="1">
    <location>
        <begin position="63"/>
        <end position="93"/>
    </location>
</feature>
<evidence type="ECO:0000256" key="2">
    <source>
        <dbReference type="SAM" id="SignalP"/>
    </source>
</evidence>
<feature type="compositionally biased region" description="Polar residues" evidence="1">
    <location>
        <begin position="47"/>
        <end position="58"/>
    </location>
</feature>
<evidence type="ECO:0000313" key="3">
    <source>
        <dbReference type="EMBL" id="MFB9832403.1"/>
    </source>
</evidence>
<dbReference type="Proteomes" id="UP001589627">
    <property type="component" value="Unassembled WGS sequence"/>
</dbReference>
<gene>
    <name evidence="3" type="ORF">ACFFNX_09410</name>
</gene>
<feature type="region of interest" description="Disordered" evidence="1">
    <location>
        <begin position="43"/>
        <end position="93"/>
    </location>
</feature>
<accession>A0ABV5YBJ6</accession>